<evidence type="ECO:0000256" key="3">
    <source>
        <dbReference type="ARBA" id="ARBA00022692"/>
    </source>
</evidence>
<dbReference type="InterPro" id="IPR007383">
    <property type="entry name" value="DUF445"/>
</dbReference>
<reference evidence="8 9" key="1">
    <citation type="submission" date="2021-03" db="EMBL/GenBank/DDBJ databases">
        <title>Genomic Encyclopedia of Type Strains, Phase IV (KMG-IV): sequencing the most valuable type-strain genomes for metagenomic binning, comparative biology and taxonomic classification.</title>
        <authorList>
            <person name="Goeker M."/>
        </authorList>
    </citation>
    <scope>NUCLEOTIDE SEQUENCE [LARGE SCALE GENOMIC DNA]</scope>
    <source>
        <strain evidence="8 9">DSM 27512</strain>
    </source>
</reference>
<keyword evidence="4 7" id="KW-1133">Transmembrane helix</keyword>
<keyword evidence="6" id="KW-0175">Coiled coil</keyword>
<keyword evidence="3 7" id="KW-0812">Transmembrane</keyword>
<dbReference type="Proteomes" id="UP001314903">
    <property type="component" value="Unassembled WGS sequence"/>
</dbReference>
<evidence type="ECO:0000256" key="2">
    <source>
        <dbReference type="ARBA" id="ARBA00008053"/>
    </source>
</evidence>
<dbReference type="PANTHER" id="PTHR35791">
    <property type="entry name" value="UPF0754 MEMBRANE PROTEIN YHEB"/>
    <property type="match status" value="1"/>
</dbReference>
<feature type="transmembrane region" description="Helical" evidence="7">
    <location>
        <begin position="694"/>
        <end position="717"/>
    </location>
</feature>
<dbReference type="RefSeq" id="WP_209661790.1">
    <property type="nucleotide sequence ID" value="NZ_JAGGLI010000038.1"/>
</dbReference>
<evidence type="ECO:0000256" key="6">
    <source>
        <dbReference type="SAM" id="Coils"/>
    </source>
</evidence>
<feature type="transmembrane region" description="Helical" evidence="7">
    <location>
        <begin position="664"/>
        <end position="682"/>
    </location>
</feature>
<evidence type="ECO:0000313" key="9">
    <source>
        <dbReference type="Proteomes" id="UP001314903"/>
    </source>
</evidence>
<evidence type="ECO:0000256" key="5">
    <source>
        <dbReference type="ARBA" id="ARBA00023136"/>
    </source>
</evidence>
<evidence type="ECO:0000313" key="8">
    <source>
        <dbReference type="EMBL" id="MBP2028731.1"/>
    </source>
</evidence>
<comment type="subcellular location">
    <subcellularLocation>
        <location evidence="1">Endomembrane system</location>
    </subcellularLocation>
</comment>
<gene>
    <name evidence="8" type="ORF">J2Z35_002561</name>
</gene>
<proteinExistence type="inferred from homology"/>
<protein>
    <submittedName>
        <fullName evidence="8">Uncharacterized membrane protein YheB (UPF0754 family)</fullName>
    </submittedName>
</protein>
<keyword evidence="9" id="KW-1185">Reference proteome</keyword>
<feature type="coiled-coil region" evidence="6">
    <location>
        <begin position="1148"/>
        <end position="1183"/>
    </location>
</feature>
<evidence type="ECO:0000256" key="7">
    <source>
        <dbReference type="SAM" id="Phobius"/>
    </source>
</evidence>
<feature type="transmembrane region" description="Helical" evidence="7">
    <location>
        <begin position="1366"/>
        <end position="1390"/>
    </location>
</feature>
<dbReference type="Pfam" id="PF04286">
    <property type="entry name" value="DUF445"/>
    <property type="match status" value="3"/>
</dbReference>
<sequence>MEQLINVLLPIVAGGFTGYITNIYAINMLFKEYTPLKIGGVIKKTKNEFIKSISELVERDIINHTTLDKELSKIEFEDNVKVLVNDLLSISLYENIGDINFNEIEGFDETILNTKNFIEKNLTSYIPSMMETVFNNTFFSEILSQNQITNLVSYMGDELIKILEEQDVLNSLINSLISQQGNQRIVDLIDEETLKNLQKNIYEEIEKIFDLGKEDKNLEVEAFLTEILDEIDYKGVISGFQKAIFSKPLINIISSQNQEVLIDRFKYNMKIFLKSNEIETIFVGLIKELIEIGRKIDRPILDLISLKFRESVKDYLKAKLPLFIEKICIWIKDNSGDIEELIQEAIDETLDSKRGFRGELITLIKESFLGEIASKGDIADKIVDFLEDKLDIEELSEIITQKVIDYLEEKTIKSMIASLEKNQMISPGKISSSVLDSIIMYIDLLPEEKYEKFFNQSLEKYLDIDVAKYFEEKLKSKTLRFIKDEVIFKDLGISYLNDKFEEKYKKIIHTPLKDILDNENINIISTASQNKIINQIILKKDTIVSYISGRASLLAEDITINDVITENQKDDAAVFSNKKANELISKYIKSAEDKMISSMIKSANHNAGIEQVLAEFAVGFTKNNLEYLLRGNVEKTVSKNLNKLDDNQIASLVHDFMGRELKPITYFGALLGGVFGLIPALMNQGNMILGFEFSVINISVFAVVGLLTNVIALEMIFKPYEKSKILSKIPFLNRFSQGYIVKNRKSFGKNLANFVDNTLMDKEMIDNNLNQNYQKIRQRLFEDISKNNFERIGKVLEGNEESIANMISDFTFSYLISNEKSLSRQLTDLIKDMELKNIPVDNLIDSVDSYILNNKEFIKRKINDEISSFIYSDKNIKDIAWKNSDEYIKKAIKEEMVKQIDKALETLDKKELVYKMISDYESKYSSFIENPIEDSFDKALIKNMENQVLKFIEKILISPKTKEKLMDFIHEKFNEELSPDKKVEDLLGGEFKFQIEKNLDKILESLENILIKALKENKEKIQRETKNFILGKLNFIQKSGYIFLGGDDIVDEIILKLVNQKFPKYISDSEEDIKTVLHTLLNEHIYSANLSEIKLRLSDSNVSSAIEDFLENEENLKVINGFIGKFTGSVMNQIISSPISRYLKTLSLTSLEDVYSRFECEINDLIENTIKELENSKEDISILSASLLYNLGEESTKYLTIKDICRGIEPQEIDSFTDTILGKIIESEELKNSFINIFRDIYIKKYQETKVNDIISEDILYKDLRIKINDLLERSEVKESIKKILKDMIFLIKEDNAGFIDIKTKNQAIGILLDSILQSGARNIKDILKDIDFKNITETKIEELNPKEIHELFNSFAGKYFTRLKLYGLGGGIFGFHFSIVVLALIVHFIEQTKE</sequence>
<dbReference type="PANTHER" id="PTHR35791:SF1">
    <property type="entry name" value="UPF0754 MEMBRANE PROTEIN YHEB"/>
    <property type="match status" value="1"/>
</dbReference>
<comment type="similarity">
    <text evidence="2">Belongs to the UPF0754 family.</text>
</comment>
<comment type="caution">
    <text evidence="8">The sequence shown here is derived from an EMBL/GenBank/DDBJ whole genome shotgun (WGS) entry which is preliminary data.</text>
</comment>
<dbReference type="EMBL" id="JAGGLI010000038">
    <property type="protein sequence ID" value="MBP2028731.1"/>
    <property type="molecule type" value="Genomic_DNA"/>
</dbReference>
<feature type="transmembrane region" description="Helical" evidence="7">
    <location>
        <begin position="6"/>
        <end position="30"/>
    </location>
</feature>
<evidence type="ECO:0000256" key="4">
    <source>
        <dbReference type="ARBA" id="ARBA00022989"/>
    </source>
</evidence>
<keyword evidence="5 7" id="KW-0472">Membrane</keyword>
<accession>A0ABS4KND8</accession>
<organism evidence="8 9">
    <name type="scientific">Acetoanaerobium pronyense</name>
    <dbReference type="NCBI Taxonomy" id="1482736"/>
    <lineage>
        <taxon>Bacteria</taxon>
        <taxon>Bacillati</taxon>
        <taxon>Bacillota</taxon>
        <taxon>Clostridia</taxon>
        <taxon>Peptostreptococcales</taxon>
        <taxon>Filifactoraceae</taxon>
        <taxon>Acetoanaerobium</taxon>
    </lineage>
</organism>
<evidence type="ECO:0000256" key="1">
    <source>
        <dbReference type="ARBA" id="ARBA00004308"/>
    </source>
</evidence>
<name>A0ABS4KND8_9FIRM</name>